<organism evidence="2 3">
    <name type="scientific">Prolemur simus</name>
    <name type="common">Greater bamboo lemur</name>
    <name type="synonym">Hapalemur simus</name>
    <dbReference type="NCBI Taxonomy" id="1328070"/>
    <lineage>
        <taxon>Eukaryota</taxon>
        <taxon>Metazoa</taxon>
        <taxon>Chordata</taxon>
        <taxon>Craniata</taxon>
        <taxon>Vertebrata</taxon>
        <taxon>Euteleostomi</taxon>
        <taxon>Mammalia</taxon>
        <taxon>Eutheria</taxon>
        <taxon>Euarchontoglires</taxon>
        <taxon>Primates</taxon>
        <taxon>Strepsirrhini</taxon>
        <taxon>Lemuriformes</taxon>
        <taxon>Lemuridae</taxon>
        <taxon>Prolemur</taxon>
    </lineage>
</organism>
<dbReference type="AlphaFoldDB" id="A0A8C8ZT20"/>
<feature type="compositionally biased region" description="Acidic residues" evidence="1">
    <location>
        <begin position="133"/>
        <end position="142"/>
    </location>
</feature>
<dbReference type="Proteomes" id="UP000694414">
    <property type="component" value="Unplaced"/>
</dbReference>
<sequence length="207" mass="22378">MEKDTATHRRHRPGPGALPAGAAPSHPRTASEVAELQRSRSVGGLHQKGDPPSCLRKPRKEPESEDPGKDRRSDVEDAGCQGSMEEGVAEKEEGGLGRADPAAGRTEPEPEKGGLEASTTGEPRGECCHCGEAEEQESVELNDLEKEKPSVFVEIDLQDHAEEVATCAAMEEKRSWMDTGDASEDETRTSWVCCIPYTAKRRAKDSA</sequence>
<name>A0A8C8ZT20_PROSS</name>
<proteinExistence type="predicted"/>
<keyword evidence="3" id="KW-1185">Reference proteome</keyword>
<evidence type="ECO:0000313" key="2">
    <source>
        <dbReference type="Ensembl" id="ENSPSMP00000023452.1"/>
    </source>
</evidence>
<feature type="compositionally biased region" description="Basic and acidic residues" evidence="1">
    <location>
        <begin position="60"/>
        <end position="75"/>
    </location>
</feature>
<evidence type="ECO:0000313" key="3">
    <source>
        <dbReference type="Proteomes" id="UP000694414"/>
    </source>
</evidence>
<gene>
    <name evidence="2" type="primary">C13orf46</name>
</gene>
<feature type="compositionally biased region" description="Basic and acidic residues" evidence="1">
    <location>
        <begin position="123"/>
        <end position="132"/>
    </location>
</feature>
<evidence type="ECO:0000256" key="1">
    <source>
        <dbReference type="SAM" id="MobiDB-lite"/>
    </source>
</evidence>
<accession>A0A8C8ZT20</accession>
<dbReference type="Ensembl" id="ENSPSMT00000027238.1">
    <property type="protein sequence ID" value="ENSPSMP00000023452.1"/>
    <property type="gene ID" value="ENSPSMG00000016589.1"/>
</dbReference>
<feature type="compositionally biased region" description="Low complexity" evidence="1">
    <location>
        <begin position="14"/>
        <end position="27"/>
    </location>
</feature>
<feature type="region of interest" description="Disordered" evidence="1">
    <location>
        <begin position="1"/>
        <end position="145"/>
    </location>
</feature>
<reference evidence="2" key="2">
    <citation type="submission" date="2025-09" db="UniProtKB">
        <authorList>
            <consortium name="Ensembl"/>
        </authorList>
    </citation>
    <scope>IDENTIFICATION</scope>
</reference>
<dbReference type="PANTHER" id="PTHR39223">
    <property type="entry name" value="RIKEN CDNA 1700029H14 GENE"/>
    <property type="match status" value="1"/>
</dbReference>
<protein>
    <submittedName>
        <fullName evidence="2">Chromosome 13 open reading frame 46</fullName>
    </submittedName>
</protein>
<dbReference type="PANTHER" id="PTHR39223:SF1">
    <property type="entry name" value="RIKEN CDNA 1700029H14 GENE"/>
    <property type="match status" value="1"/>
</dbReference>
<dbReference type="InterPro" id="IPR040020">
    <property type="entry name" value="C13orf46-like"/>
</dbReference>
<dbReference type="GeneTree" id="ENSGT00390000016480"/>
<reference evidence="2" key="1">
    <citation type="submission" date="2025-08" db="UniProtKB">
        <authorList>
            <consortium name="Ensembl"/>
        </authorList>
    </citation>
    <scope>IDENTIFICATION</scope>
</reference>